<dbReference type="EMBL" id="JARPTC010000012">
    <property type="protein sequence ID" value="MDO7787315.1"/>
    <property type="molecule type" value="Genomic_DNA"/>
</dbReference>
<dbReference type="AlphaFoldDB" id="A0AAW7ZDG8"/>
<gene>
    <name evidence="1" type="ORF">P6N53_08805</name>
</gene>
<dbReference type="Proteomes" id="UP001172911">
    <property type="component" value="Unassembled WGS sequence"/>
</dbReference>
<dbReference type="RefSeq" id="WP_304542458.1">
    <property type="nucleotide sequence ID" value="NZ_JARPTC010000012.1"/>
</dbReference>
<comment type="caution">
    <text evidence="1">The sequence shown here is derived from an EMBL/GenBank/DDBJ whole genome shotgun (WGS) entry which is preliminary data.</text>
</comment>
<sequence length="46" mass="5508">MKKFVIKPKIYFNEGSMEFLKEIDAHPPNPQQPSREDLMNIYHKAF</sequence>
<reference evidence="1" key="2">
    <citation type="submission" date="2023-03" db="EMBL/GenBank/DDBJ databases">
        <authorList>
            <person name="Zhang Z."/>
        </authorList>
    </citation>
    <scope>NUCLEOTIDE SEQUENCE</scope>
    <source>
        <strain evidence="1">DSA</strain>
    </source>
</reference>
<organism evidence="1 2">
    <name type="scientific">Desulforamulus aquiferis</name>
    <dbReference type="NCBI Taxonomy" id="1397668"/>
    <lineage>
        <taxon>Bacteria</taxon>
        <taxon>Bacillati</taxon>
        <taxon>Bacillota</taxon>
        <taxon>Clostridia</taxon>
        <taxon>Eubacteriales</taxon>
        <taxon>Peptococcaceae</taxon>
        <taxon>Desulforamulus</taxon>
    </lineage>
</organism>
<name>A0AAW7ZDG8_9FIRM</name>
<evidence type="ECO:0000313" key="1">
    <source>
        <dbReference type="EMBL" id="MDO7787315.1"/>
    </source>
</evidence>
<protein>
    <submittedName>
        <fullName evidence="1">Uncharacterized protein</fullName>
    </submittedName>
</protein>
<reference evidence="1" key="1">
    <citation type="journal article" date="2023" name="J. Hazard. Mater.">
        <title>Anaerobic biodegradation of pyrene and benzo[a]pyrene by a new sulfate-reducing Desulforamulus aquiferis strain DSA.</title>
        <authorList>
            <person name="Zhang Z."/>
            <person name="Sun J."/>
            <person name="Gong X."/>
            <person name="Wang C."/>
            <person name="Wang H."/>
        </authorList>
    </citation>
    <scope>NUCLEOTIDE SEQUENCE</scope>
    <source>
        <strain evidence="1">DSA</strain>
    </source>
</reference>
<keyword evidence="2" id="KW-1185">Reference proteome</keyword>
<proteinExistence type="predicted"/>
<accession>A0AAW7ZDG8</accession>
<evidence type="ECO:0000313" key="2">
    <source>
        <dbReference type="Proteomes" id="UP001172911"/>
    </source>
</evidence>